<protein>
    <submittedName>
        <fullName evidence="1">Uncharacterized protein</fullName>
    </submittedName>
</protein>
<name>A0AAJ5VTS0_9HYPH</name>
<sequence length="405" mass="45591">MLFYSKGDSFGARRVQEQAVKDGVAGMSENQILNSSMEDLVNFIYDKFIINVPVLDLEHAEVSQNESQVMVQSWRTEQPIAMPGTVVTLEVPYEGDEILFYIRASTWGMNPPRALISKSHVILRQSGTELSGEQVQAAFDQTIASIEENLARLRSDFDEFNGRLKSVARELIEARKVKLLANQNLVAGLNFKLKERPGAAKAYSAPMQRRKIEPRLPAVAAKGFKPEPVLREEDYQHILKIIHDMTLVIERSPSSFATMGEEDIRQHFLVQLNGQYEGKATGETFNAAGKTDILVRDEGRNIFIAECKFWRGDKSYTDTIDQLLGYLSWRDTKTAIVIFNRNKDTTSVLAKIRTLTEAHALCKTGPKIEGETRFRYVFGQPNDTSRETILTVMVFDVPTTSTDAG</sequence>
<dbReference type="AlphaFoldDB" id="A0AAJ5VTS0"/>
<accession>A0AAJ5VTS0</accession>
<organism evidence="1 2">
    <name type="scientific">Candidatus Devosia phytovorans</name>
    <dbReference type="NCBI Taxonomy" id="3121372"/>
    <lineage>
        <taxon>Bacteria</taxon>
        <taxon>Pseudomonadati</taxon>
        <taxon>Pseudomonadota</taxon>
        <taxon>Alphaproteobacteria</taxon>
        <taxon>Hyphomicrobiales</taxon>
        <taxon>Devosiaceae</taxon>
        <taxon>Devosia</taxon>
    </lineage>
</organism>
<dbReference type="Proteomes" id="UP001217476">
    <property type="component" value="Chromosome"/>
</dbReference>
<reference evidence="1" key="1">
    <citation type="submission" date="2023-03" db="EMBL/GenBank/DDBJ databases">
        <title>Andean soil-derived lignocellulolytic bacterial consortium as a source of novel taxa and putative plastic-active enzymes.</title>
        <authorList>
            <person name="Diaz-Garcia L."/>
            <person name="Chuvochina M."/>
            <person name="Feuerriegel G."/>
            <person name="Bunk B."/>
            <person name="Sproer C."/>
            <person name="Streit W.R."/>
            <person name="Rodriguez L.M."/>
            <person name="Overmann J."/>
            <person name="Jimenez D.J."/>
        </authorList>
    </citation>
    <scope>NUCLEOTIDE SEQUENCE</scope>
    <source>
        <strain evidence="1">MAG 4196</strain>
    </source>
</reference>
<evidence type="ECO:0000313" key="2">
    <source>
        <dbReference type="Proteomes" id="UP001217476"/>
    </source>
</evidence>
<gene>
    <name evidence="1" type="ORF">P0Y65_14245</name>
</gene>
<dbReference type="EMBL" id="CP119312">
    <property type="protein sequence ID" value="WEK03348.1"/>
    <property type="molecule type" value="Genomic_DNA"/>
</dbReference>
<evidence type="ECO:0000313" key="1">
    <source>
        <dbReference type="EMBL" id="WEK03348.1"/>
    </source>
</evidence>
<proteinExistence type="predicted"/>